<evidence type="ECO:0000313" key="1">
    <source>
        <dbReference type="EMBL" id="RDX46797.1"/>
    </source>
</evidence>
<accession>A0A371D2M0</accession>
<dbReference type="EMBL" id="KZ857424">
    <property type="protein sequence ID" value="RDX46797.1"/>
    <property type="molecule type" value="Genomic_DNA"/>
</dbReference>
<dbReference type="AlphaFoldDB" id="A0A371D2M0"/>
<reference evidence="1 2" key="1">
    <citation type="journal article" date="2018" name="Biotechnol. Biofuels">
        <title>Integrative visual omics of the white-rot fungus Polyporus brumalis exposes the biotechnological potential of its oxidative enzymes for delignifying raw plant biomass.</title>
        <authorList>
            <person name="Miyauchi S."/>
            <person name="Rancon A."/>
            <person name="Drula E."/>
            <person name="Hage H."/>
            <person name="Chaduli D."/>
            <person name="Favel A."/>
            <person name="Grisel S."/>
            <person name="Henrissat B."/>
            <person name="Herpoel-Gimbert I."/>
            <person name="Ruiz-Duenas F.J."/>
            <person name="Chevret D."/>
            <person name="Hainaut M."/>
            <person name="Lin J."/>
            <person name="Wang M."/>
            <person name="Pangilinan J."/>
            <person name="Lipzen A."/>
            <person name="Lesage-Meessen L."/>
            <person name="Navarro D."/>
            <person name="Riley R."/>
            <person name="Grigoriev I.V."/>
            <person name="Zhou S."/>
            <person name="Raouche S."/>
            <person name="Rosso M.N."/>
        </authorList>
    </citation>
    <scope>NUCLEOTIDE SEQUENCE [LARGE SCALE GENOMIC DNA]</scope>
    <source>
        <strain evidence="1 2">BRFM 1820</strain>
    </source>
</reference>
<gene>
    <name evidence="1" type="ORF">OH76DRAFT_818880</name>
</gene>
<sequence length="168" mass="17692">MCIGSMTRRSIIERRTFLCASPCGSAGRLLRREDMKFMKPSIDPCSVPSSSPAAACVCMAPRRSLRVAICTQACSFYARSAAAGWMQAAASAARSDSGRAGQDSAAPVGPHLFHASPTSCCQTRHSACLATPCRPRSLWQGSARLRTFLCGVFAGTCGGKLQGTAGWP</sequence>
<protein>
    <submittedName>
        <fullName evidence="1">Uncharacterized protein</fullName>
    </submittedName>
</protein>
<dbReference type="Proteomes" id="UP000256964">
    <property type="component" value="Unassembled WGS sequence"/>
</dbReference>
<organism evidence="1 2">
    <name type="scientific">Lentinus brumalis</name>
    <dbReference type="NCBI Taxonomy" id="2498619"/>
    <lineage>
        <taxon>Eukaryota</taxon>
        <taxon>Fungi</taxon>
        <taxon>Dikarya</taxon>
        <taxon>Basidiomycota</taxon>
        <taxon>Agaricomycotina</taxon>
        <taxon>Agaricomycetes</taxon>
        <taxon>Polyporales</taxon>
        <taxon>Polyporaceae</taxon>
        <taxon>Lentinus</taxon>
    </lineage>
</organism>
<proteinExistence type="predicted"/>
<keyword evidence="2" id="KW-1185">Reference proteome</keyword>
<name>A0A371D2M0_9APHY</name>
<evidence type="ECO:0000313" key="2">
    <source>
        <dbReference type="Proteomes" id="UP000256964"/>
    </source>
</evidence>